<protein>
    <submittedName>
        <fullName evidence="1">Uncharacterized protein</fullName>
    </submittedName>
</protein>
<sequence length="107" mass="11862">VDRMPSIFVLDWLQRIGEVASSGAVYGSSKLFWTVQSLTEEGPPTTEFIDQVPPLPDPHVTEQDVLKCTRVVLAFMYSYGDWEGLINGEALLSFGPPGSRRLCEALM</sequence>
<organism evidence="1 2">
    <name type="scientific">Perkinsus olseni</name>
    <name type="common">Perkinsus atlanticus</name>
    <dbReference type="NCBI Taxonomy" id="32597"/>
    <lineage>
        <taxon>Eukaryota</taxon>
        <taxon>Sar</taxon>
        <taxon>Alveolata</taxon>
        <taxon>Perkinsozoa</taxon>
        <taxon>Perkinsea</taxon>
        <taxon>Perkinsida</taxon>
        <taxon>Perkinsidae</taxon>
        <taxon>Perkinsus</taxon>
    </lineage>
</organism>
<dbReference type="AlphaFoldDB" id="A0A7J6QIP4"/>
<name>A0A7J6QIP4_PEROL</name>
<dbReference type="EMBL" id="JABANM010029383">
    <property type="protein sequence ID" value="KAF4708087.1"/>
    <property type="molecule type" value="Genomic_DNA"/>
</dbReference>
<evidence type="ECO:0000313" key="1">
    <source>
        <dbReference type="EMBL" id="KAF4708087.1"/>
    </source>
</evidence>
<accession>A0A7J6QIP4</accession>
<proteinExistence type="predicted"/>
<feature type="non-terminal residue" evidence="1">
    <location>
        <position position="107"/>
    </location>
</feature>
<gene>
    <name evidence="1" type="ORF">FOZ62_014267</name>
</gene>
<evidence type="ECO:0000313" key="2">
    <source>
        <dbReference type="Proteomes" id="UP000574390"/>
    </source>
</evidence>
<dbReference type="Proteomes" id="UP000574390">
    <property type="component" value="Unassembled WGS sequence"/>
</dbReference>
<feature type="non-terminal residue" evidence="1">
    <location>
        <position position="1"/>
    </location>
</feature>
<reference evidence="1 2" key="1">
    <citation type="submission" date="2020-04" db="EMBL/GenBank/DDBJ databases">
        <title>Perkinsus olseni comparative genomics.</title>
        <authorList>
            <person name="Bogema D.R."/>
        </authorList>
    </citation>
    <scope>NUCLEOTIDE SEQUENCE [LARGE SCALE GENOMIC DNA]</scope>
    <source>
        <strain evidence="1">ATCC PRA-205</strain>
    </source>
</reference>
<comment type="caution">
    <text evidence="1">The sequence shown here is derived from an EMBL/GenBank/DDBJ whole genome shotgun (WGS) entry which is preliminary data.</text>
</comment>